<dbReference type="InterPro" id="IPR029063">
    <property type="entry name" value="SAM-dependent_MTases_sf"/>
</dbReference>
<organism evidence="5 6">
    <name type="scientific">Durio zibethinus</name>
    <name type="common">Durian</name>
    <dbReference type="NCBI Taxonomy" id="66656"/>
    <lineage>
        <taxon>Eukaryota</taxon>
        <taxon>Viridiplantae</taxon>
        <taxon>Streptophyta</taxon>
        <taxon>Embryophyta</taxon>
        <taxon>Tracheophyta</taxon>
        <taxon>Spermatophyta</taxon>
        <taxon>Magnoliopsida</taxon>
        <taxon>eudicotyledons</taxon>
        <taxon>Gunneridae</taxon>
        <taxon>Pentapetalae</taxon>
        <taxon>rosids</taxon>
        <taxon>malvids</taxon>
        <taxon>Malvales</taxon>
        <taxon>Malvaceae</taxon>
        <taxon>Helicteroideae</taxon>
        <taxon>Durio</taxon>
    </lineage>
</organism>
<dbReference type="PANTHER" id="PTHR22809:SF8">
    <property type="entry name" value="TRNA N(3)-METHYLCYTIDINE METHYLTRANSFERASE"/>
    <property type="match status" value="1"/>
</dbReference>
<dbReference type="GO" id="GO:0032259">
    <property type="term" value="P:methylation"/>
    <property type="evidence" value="ECO:0007669"/>
    <property type="project" value="UniProtKB-KW"/>
</dbReference>
<dbReference type="RefSeq" id="XP_022723762.1">
    <property type="nucleotide sequence ID" value="XM_022868027.1"/>
</dbReference>
<keyword evidence="3" id="KW-0808">Transferase</keyword>
<dbReference type="SUPFAM" id="SSF53335">
    <property type="entry name" value="S-adenosyl-L-methionine-dependent methyltransferases"/>
    <property type="match status" value="1"/>
</dbReference>
<evidence type="ECO:0000256" key="1">
    <source>
        <dbReference type="ARBA" id="ARBA00009725"/>
    </source>
</evidence>
<dbReference type="Pfam" id="PF13649">
    <property type="entry name" value="Methyltransf_25"/>
    <property type="match status" value="1"/>
</dbReference>
<comment type="similarity">
    <text evidence="1">Belongs to the methyltransferase superfamily. METL family.</text>
</comment>
<dbReference type="GO" id="GO:0008757">
    <property type="term" value="F:S-adenosylmethionine-dependent methyltransferase activity"/>
    <property type="evidence" value="ECO:0007669"/>
    <property type="project" value="UniProtKB-ARBA"/>
</dbReference>
<accession>A0A6P5X811</accession>
<dbReference type="InterPro" id="IPR026113">
    <property type="entry name" value="METTL2/6/8-like"/>
</dbReference>
<evidence type="ECO:0000256" key="2">
    <source>
        <dbReference type="ARBA" id="ARBA00022603"/>
    </source>
</evidence>
<keyword evidence="5" id="KW-1185">Reference proteome</keyword>
<evidence type="ECO:0000256" key="3">
    <source>
        <dbReference type="ARBA" id="ARBA00022679"/>
    </source>
</evidence>
<dbReference type="GO" id="GO:0008173">
    <property type="term" value="F:RNA methyltransferase activity"/>
    <property type="evidence" value="ECO:0007669"/>
    <property type="project" value="UniProtKB-ARBA"/>
</dbReference>
<dbReference type="InterPro" id="IPR041698">
    <property type="entry name" value="Methyltransf_25"/>
</dbReference>
<feature type="domain" description="Methyltransferase" evidence="4">
    <location>
        <begin position="36"/>
        <end position="90"/>
    </location>
</feature>
<sequence>MSTTRKTPFFKDRHYLEKEWGQYFSDDAHSANGKVVLEVGCGAGNTIFPLVAAYPKLNVEAFDISPCAVVLVKSRAEFREDWVNALVCDFTIDNLLKRINPSSVDVNTLYTAHAPVLHLLRTTSIS</sequence>
<name>A0A6P5X811_DURZI</name>
<keyword evidence="2" id="KW-0489">Methyltransferase</keyword>
<dbReference type="Gene3D" id="3.40.50.150">
    <property type="entry name" value="Vaccinia Virus protein VP39"/>
    <property type="match status" value="1"/>
</dbReference>
<gene>
    <name evidence="6" type="primary">LOC111280572</name>
</gene>
<dbReference type="AlphaFoldDB" id="A0A6P5X811"/>
<evidence type="ECO:0000259" key="4">
    <source>
        <dbReference type="Pfam" id="PF13649"/>
    </source>
</evidence>
<dbReference type="OrthoDB" id="417697at2759"/>
<dbReference type="GeneID" id="111280572"/>
<protein>
    <submittedName>
        <fullName evidence="6">Uncharacterized methyltransferase C3H7.11-like</fullName>
    </submittedName>
</protein>
<dbReference type="KEGG" id="dzi:111280572"/>
<proteinExistence type="inferred from homology"/>
<evidence type="ECO:0000313" key="5">
    <source>
        <dbReference type="Proteomes" id="UP000515121"/>
    </source>
</evidence>
<dbReference type="PANTHER" id="PTHR22809">
    <property type="entry name" value="METHYLTRANSFERASE-RELATED"/>
    <property type="match status" value="1"/>
</dbReference>
<dbReference type="CDD" id="cd02440">
    <property type="entry name" value="AdoMet_MTases"/>
    <property type="match status" value="1"/>
</dbReference>
<dbReference type="Proteomes" id="UP000515121">
    <property type="component" value="Unplaced"/>
</dbReference>
<reference evidence="6" key="1">
    <citation type="submission" date="2025-08" db="UniProtKB">
        <authorList>
            <consortium name="RefSeq"/>
        </authorList>
    </citation>
    <scope>IDENTIFICATION</scope>
    <source>
        <tissue evidence="6">Fruit stalk</tissue>
    </source>
</reference>
<evidence type="ECO:0000313" key="6">
    <source>
        <dbReference type="RefSeq" id="XP_022723762.1"/>
    </source>
</evidence>